<reference evidence="1" key="1">
    <citation type="submission" date="2024-02" db="EMBL/GenBank/DDBJ databases">
        <title>Metagenome Assembled Genome of Zalaria obscura JY119.</title>
        <authorList>
            <person name="Vighnesh L."/>
            <person name="Jagadeeshwari U."/>
            <person name="Venkata Ramana C."/>
            <person name="Sasikala C."/>
        </authorList>
    </citation>
    <scope>NUCLEOTIDE SEQUENCE</scope>
    <source>
        <strain evidence="1">JY119</strain>
    </source>
</reference>
<dbReference type="EMBL" id="JAMKPW020000042">
    <property type="protein sequence ID" value="KAK8195954.1"/>
    <property type="molecule type" value="Genomic_DNA"/>
</dbReference>
<comment type="caution">
    <text evidence="1">The sequence shown here is derived from an EMBL/GenBank/DDBJ whole genome shotgun (WGS) entry which is preliminary data.</text>
</comment>
<dbReference type="Proteomes" id="UP001320706">
    <property type="component" value="Unassembled WGS sequence"/>
</dbReference>
<evidence type="ECO:0000313" key="1">
    <source>
        <dbReference type="EMBL" id="KAK8195954.1"/>
    </source>
</evidence>
<evidence type="ECO:0000313" key="2">
    <source>
        <dbReference type="Proteomes" id="UP001320706"/>
    </source>
</evidence>
<accession>A0ACC3S539</accession>
<name>A0ACC3S539_9PEZI</name>
<gene>
    <name evidence="1" type="ORF">M8818_007105</name>
</gene>
<proteinExistence type="predicted"/>
<sequence>MDDQDHQQPGTPPRPIQQHRTLFGGALLTPPSTSNNQYLHFLLTPGSPEFGSFEPEDQYLLSPCVARQSRHLQPTPRNQRRRLASQSAKNDRGSTHKVGAVPGQIQWTQKHIRGLYLLQSKICQGDWQATVKAFNHYFEADLREWGLPNGADKRRLQSQYGEHRKARLPRIPDEAEAQGNIPTVFYRVYHDDSQGRNGPDGFISGLFKHMHGGGFPPPPPFSDPRVLYDVLYHMDRKEIPSPFISVSITLNWVIRMALQAMKDGRQNVRVAVVDATIAAKGKAAFYAKAYHKSLCTTDAAKPFRGLNWMYSGSHEYLIWANIPPEAILSDFPISELSGLAATTPALTDFLKLDILGVTGHNLRSTIMPYLKEQNVQMTPARVAGIAKLAVFLGVFSVPAQVAKVVGDIIQGWCLHPGVRDQQEWRKVSAFFADVLLANAPSSTVNKLAVMDAFERGVISGLADNANWTRKPKEIVTVKNRAAAIGLHMEPTTRNRLLAVVIDKKADMAVAAARRHVRRFIHRGEKTRALLA</sequence>
<keyword evidence="2" id="KW-1185">Reference proteome</keyword>
<organism evidence="1 2">
    <name type="scientific">Zalaria obscura</name>
    <dbReference type="NCBI Taxonomy" id="2024903"/>
    <lineage>
        <taxon>Eukaryota</taxon>
        <taxon>Fungi</taxon>
        <taxon>Dikarya</taxon>
        <taxon>Ascomycota</taxon>
        <taxon>Pezizomycotina</taxon>
        <taxon>Dothideomycetes</taxon>
        <taxon>Dothideomycetidae</taxon>
        <taxon>Dothideales</taxon>
        <taxon>Zalariaceae</taxon>
        <taxon>Zalaria</taxon>
    </lineage>
</organism>
<protein>
    <submittedName>
        <fullName evidence="1">Uncharacterized protein</fullName>
    </submittedName>
</protein>